<sequence length="531" mass="58843">MSIMVHSNNNSHNTSPFTKASSFNSSTTISGKIDSLTNIANNANATTQLYNNYTAAPITTAFSCNEAPQANNLQLPSLKHLKLLPNPQKQENSYNYPDTSEPTPYWRQNLMSWCKKTSYEQYLQIHDLVIQQQQQQQQHAGKTFNNKLDVLASVATISELPCSIVNPHDQFYGLSNTSSYCYSLPPPIDNRNATKNNATVPTTNRNGQVTPPQSPEQIGPIFTPMVSGKLLHTIKIVNQHKKTNSFKARQLKKILNNRDVLQKNSLTLQKRKSNKVTKANGLLSCNVNGKILVESFTPPTSPQHSDHIDNTLSSNNSFVSTPRSSYNNKINKNNDGNNRKVELIEQSRTTTASSNNINNNSPTFHTFVLQSSPVDTKHNGANSMSSNNDNCISHTSVFTTPATAKTVATSASKGLKRFKNSSPTNTPTKKRRKSLTSLTNQPRKCISCHSMDSPCWRPSWSGKKHDQLCNSCGLRYKKTHSRCLNDNCRKIPSKGELSLMKTHGEIQQVSSTGTILTGLSCLFCGHVVETK</sequence>
<accession>A0A376B340</accession>
<dbReference type="SUPFAM" id="SSF57716">
    <property type="entry name" value="Glucocorticoid receptor-like (DNA-binding domain)"/>
    <property type="match status" value="1"/>
</dbReference>
<dbReference type="AlphaFoldDB" id="A0A376B340"/>
<dbReference type="GO" id="GO:0006355">
    <property type="term" value="P:regulation of DNA-templated transcription"/>
    <property type="evidence" value="ECO:0007669"/>
    <property type="project" value="InterPro"/>
</dbReference>
<keyword evidence="5" id="KW-1185">Reference proteome</keyword>
<protein>
    <recommendedName>
        <fullName evidence="3">GATA-type domain-containing protein</fullName>
    </recommendedName>
</protein>
<dbReference type="VEuPathDB" id="FungiDB:SCODWIG_00858"/>
<evidence type="ECO:0000259" key="3">
    <source>
        <dbReference type="PROSITE" id="PS50114"/>
    </source>
</evidence>
<dbReference type="InterPro" id="IPR013088">
    <property type="entry name" value="Znf_NHR/GATA"/>
</dbReference>
<dbReference type="Pfam" id="PF00320">
    <property type="entry name" value="GATA"/>
    <property type="match status" value="1"/>
</dbReference>
<feature type="compositionally biased region" description="Polar residues" evidence="2">
    <location>
        <begin position="310"/>
        <end position="326"/>
    </location>
</feature>
<dbReference type="SMART" id="SM00401">
    <property type="entry name" value="ZnF_GATA"/>
    <property type="match status" value="1"/>
</dbReference>
<evidence type="ECO:0000256" key="2">
    <source>
        <dbReference type="SAM" id="MobiDB-lite"/>
    </source>
</evidence>
<name>A0A376B340_9ASCO</name>
<keyword evidence="1" id="KW-0479">Metal-binding</keyword>
<evidence type="ECO:0000256" key="1">
    <source>
        <dbReference type="PROSITE-ProRule" id="PRU00094"/>
    </source>
</evidence>
<dbReference type="PROSITE" id="PS00344">
    <property type="entry name" value="GATA_ZN_FINGER_1"/>
    <property type="match status" value="1"/>
</dbReference>
<proteinExistence type="predicted"/>
<gene>
    <name evidence="4" type="ORF">SCODWIG_00858</name>
</gene>
<feature type="region of interest" description="Disordered" evidence="2">
    <location>
        <begin position="298"/>
        <end position="338"/>
    </location>
</feature>
<dbReference type="Proteomes" id="UP000262825">
    <property type="component" value="Unassembled WGS sequence"/>
</dbReference>
<keyword evidence="1" id="KW-0862">Zinc</keyword>
<evidence type="ECO:0000313" key="4">
    <source>
        <dbReference type="EMBL" id="SSD59097.1"/>
    </source>
</evidence>
<evidence type="ECO:0000313" key="5">
    <source>
        <dbReference type="Proteomes" id="UP000262825"/>
    </source>
</evidence>
<reference evidence="5" key="1">
    <citation type="submission" date="2018-06" db="EMBL/GenBank/DDBJ databases">
        <authorList>
            <person name="Guldener U."/>
        </authorList>
    </citation>
    <scope>NUCLEOTIDE SEQUENCE [LARGE SCALE GENOMIC DNA]</scope>
    <source>
        <strain evidence="5">UTAD17</strain>
    </source>
</reference>
<keyword evidence="1" id="KW-0863">Zinc-finger</keyword>
<dbReference type="GO" id="GO:0043565">
    <property type="term" value="F:sequence-specific DNA binding"/>
    <property type="evidence" value="ECO:0007669"/>
    <property type="project" value="InterPro"/>
</dbReference>
<dbReference type="Gene3D" id="3.30.50.10">
    <property type="entry name" value="Erythroid Transcription Factor GATA-1, subunit A"/>
    <property type="match status" value="1"/>
</dbReference>
<dbReference type="InterPro" id="IPR000679">
    <property type="entry name" value="Znf_GATA"/>
</dbReference>
<feature type="compositionally biased region" description="Polar residues" evidence="2">
    <location>
        <begin position="200"/>
        <end position="211"/>
    </location>
</feature>
<dbReference type="CDD" id="cd00202">
    <property type="entry name" value="ZnF_GATA"/>
    <property type="match status" value="1"/>
</dbReference>
<feature type="domain" description="GATA-type" evidence="3">
    <location>
        <begin position="439"/>
        <end position="477"/>
    </location>
</feature>
<dbReference type="EMBL" id="UFAJ01000090">
    <property type="protein sequence ID" value="SSD59097.1"/>
    <property type="molecule type" value="Genomic_DNA"/>
</dbReference>
<feature type="region of interest" description="Disordered" evidence="2">
    <location>
        <begin position="410"/>
        <end position="436"/>
    </location>
</feature>
<organism evidence="4 5">
    <name type="scientific">Saccharomycodes ludwigii</name>
    <dbReference type="NCBI Taxonomy" id="36035"/>
    <lineage>
        <taxon>Eukaryota</taxon>
        <taxon>Fungi</taxon>
        <taxon>Dikarya</taxon>
        <taxon>Ascomycota</taxon>
        <taxon>Saccharomycotina</taxon>
        <taxon>Saccharomycetes</taxon>
        <taxon>Saccharomycodales</taxon>
        <taxon>Saccharomycodaceae</taxon>
        <taxon>Saccharomycodes</taxon>
    </lineage>
</organism>
<feature type="compositionally biased region" description="Low complexity" evidence="2">
    <location>
        <begin position="327"/>
        <end position="336"/>
    </location>
</feature>
<feature type="region of interest" description="Disordered" evidence="2">
    <location>
        <begin position="200"/>
        <end position="219"/>
    </location>
</feature>
<dbReference type="PROSITE" id="PS50114">
    <property type="entry name" value="GATA_ZN_FINGER_2"/>
    <property type="match status" value="1"/>
</dbReference>
<feature type="region of interest" description="Disordered" evidence="2">
    <location>
        <begin position="1"/>
        <end position="22"/>
    </location>
</feature>
<dbReference type="GO" id="GO:0008270">
    <property type="term" value="F:zinc ion binding"/>
    <property type="evidence" value="ECO:0007669"/>
    <property type="project" value="UniProtKB-KW"/>
</dbReference>